<dbReference type="Proteomes" id="UP001057402">
    <property type="component" value="Chromosome 6"/>
</dbReference>
<gene>
    <name evidence="1" type="ORF">MLD38_023102</name>
</gene>
<keyword evidence="2" id="KW-1185">Reference proteome</keyword>
<dbReference type="EMBL" id="CM042885">
    <property type="protein sequence ID" value="KAI4367356.1"/>
    <property type="molecule type" value="Genomic_DNA"/>
</dbReference>
<evidence type="ECO:0000313" key="1">
    <source>
        <dbReference type="EMBL" id="KAI4367356.1"/>
    </source>
</evidence>
<protein>
    <submittedName>
        <fullName evidence="1">Uncharacterized protein</fullName>
    </submittedName>
</protein>
<name>A0ACB9QM08_9MYRT</name>
<comment type="caution">
    <text evidence="1">The sequence shown here is derived from an EMBL/GenBank/DDBJ whole genome shotgun (WGS) entry which is preliminary data.</text>
</comment>
<evidence type="ECO:0000313" key="2">
    <source>
        <dbReference type="Proteomes" id="UP001057402"/>
    </source>
</evidence>
<proteinExistence type="predicted"/>
<sequence length="116" mass="12928">MCTAASLWRAHPICQLYLLHNRDEYRQSPADPLQLWGDRGILGGRDGQAGGTWPACSRRGRVAFVTNVRDVGWEVRSPQEQGRPPCAVPRGLCDSLSQSKQSPSEFADEVLKELHQ</sequence>
<reference evidence="2" key="1">
    <citation type="journal article" date="2023" name="Front. Plant Sci.">
        <title>Chromosomal-level genome assembly of Melastoma candidum provides insights into trichome evolution.</title>
        <authorList>
            <person name="Zhong Y."/>
            <person name="Wu W."/>
            <person name="Sun C."/>
            <person name="Zou P."/>
            <person name="Liu Y."/>
            <person name="Dai S."/>
            <person name="Zhou R."/>
        </authorList>
    </citation>
    <scope>NUCLEOTIDE SEQUENCE [LARGE SCALE GENOMIC DNA]</scope>
</reference>
<organism evidence="1 2">
    <name type="scientific">Melastoma candidum</name>
    <dbReference type="NCBI Taxonomy" id="119954"/>
    <lineage>
        <taxon>Eukaryota</taxon>
        <taxon>Viridiplantae</taxon>
        <taxon>Streptophyta</taxon>
        <taxon>Embryophyta</taxon>
        <taxon>Tracheophyta</taxon>
        <taxon>Spermatophyta</taxon>
        <taxon>Magnoliopsida</taxon>
        <taxon>eudicotyledons</taxon>
        <taxon>Gunneridae</taxon>
        <taxon>Pentapetalae</taxon>
        <taxon>rosids</taxon>
        <taxon>malvids</taxon>
        <taxon>Myrtales</taxon>
        <taxon>Melastomataceae</taxon>
        <taxon>Melastomatoideae</taxon>
        <taxon>Melastomateae</taxon>
        <taxon>Melastoma</taxon>
    </lineage>
</organism>
<accession>A0ACB9QM08</accession>